<dbReference type="GO" id="GO:0004185">
    <property type="term" value="F:serine-type carboxypeptidase activity"/>
    <property type="evidence" value="ECO:0007669"/>
    <property type="project" value="UniProtKB-UniRule"/>
</dbReference>
<keyword evidence="8" id="KW-1185">Reference proteome</keyword>
<evidence type="ECO:0000256" key="1">
    <source>
        <dbReference type="ARBA" id="ARBA00009431"/>
    </source>
</evidence>
<dbReference type="InterPro" id="IPR033124">
    <property type="entry name" value="Ser_caboxypep_his_AS"/>
</dbReference>
<dbReference type="PANTHER" id="PTHR11802">
    <property type="entry name" value="SERINE PROTEASE FAMILY S10 SERINE CARBOXYPEPTIDASE"/>
    <property type="match status" value="1"/>
</dbReference>
<dbReference type="PROSITE" id="PS00560">
    <property type="entry name" value="CARBOXYPEPT_SER_HIS"/>
    <property type="match status" value="1"/>
</dbReference>
<reference evidence="7" key="1">
    <citation type="submission" date="2023-07" db="EMBL/GenBank/DDBJ databases">
        <title>Black Yeasts Isolated from many extreme environments.</title>
        <authorList>
            <person name="Coleine C."/>
            <person name="Stajich J.E."/>
            <person name="Selbmann L."/>
        </authorList>
    </citation>
    <scope>NUCLEOTIDE SEQUENCE</scope>
    <source>
        <strain evidence="7">CCFEE 5485</strain>
    </source>
</reference>
<dbReference type="EMBL" id="JAUTXT010000060">
    <property type="protein sequence ID" value="KAK3670240.1"/>
    <property type="molecule type" value="Genomic_DNA"/>
</dbReference>
<dbReference type="PRINTS" id="PR00724">
    <property type="entry name" value="CRBOXYPTASEC"/>
</dbReference>
<dbReference type="GO" id="GO:0000324">
    <property type="term" value="C:fungal-type vacuole"/>
    <property type="evidence" value="ECO:0007669"/>
    <property type="project" value="TreeGrafter"/>
</dbReference>
<comment type="similarity">
    <text evidence="1 6">Belongs to the peptidase S10 family.</text>
</comment>
<feature type="chain" id="PRO_5041768455" description="Carboxypeptidase" evidence="6">
    <location>
        <begin position="20"/>
        <end position="571"/>
    </location>
</feature>
<proteinExistence type="inferred from homology"/>
<evidence type="ECO:0000256" key="5">
    <source>
        <dbReference type="ARBA" id="ARBA00023180"/>
    </source>
</evidence>
<accession>A0AAE0WIB0</accession>
<dbReference type="Gene3D" id="3.40.50.1820">
    <property type="entry name" value="alpha/beta hydrolase"/>
    <property type="match status" value="1"/>
</dbReference>
<keyword evidence="4 6" id="KW-0378">Hydrolase</keyword>
<evidence type="ECO:0000256" key="4">
    <source>
        <dbReference type="ARBA" id="ARBA00022801"/>
    </source>
</evidence>
<dbReference type="Pfam" id="PF00450">
    <property type="entry name" value="Peptidase_S10"/>
    <property type="match status" value="1"/>
</dbReference>
<keyword evidence="2 6" id="KW-0121">Carboxypeptidase</keyword>
<dbReference type="Proteomes" id="UP001274830">
    <property type="component" value="Unassembled WGS sequence"/>
</dbReference>
<keyword evidence="5" id="KW-0325">Glycoprotein</keyword>
<dbReference type="GO" id="GO:0006508">
    <property type="term" value="P:proteolysis"/>
    <property type="evidence" value="ECO:0007669"/>
    <property type="project" value="UniProtKB-KW"/>
</dbReference>
<evidence type="ECO:0000256" key="2">
    <source>
        <dbReference type="ARBA" id="ARBA00022645"/>
    </source>
</evidence>
<dbReference type="PANTHER" id="PTHR11802:SF64">
    <property type="entry name" value="CARBOXYPEPTIDASE"/>
    <property type="match status" value="1"/>
</dbReference>
<dbReference type="PROSITE" id="PS00131">
    <property type="entry name" value="CARBOXYPEPT_SER_SER"/>
    <property type="match status" value="1"/>
</dbReference>
<evidence type="ECO:0000313" key="8">
    <source>
        <dbReference type="Proteomes" id="UP001274830"/>
    </source>
</evidence>
<dbReference type="AlphaFoldDB" id="A0AAE0WIB0"/>
<protein>
    <recommendedName>
        <fullName evidence="6">Carboxypeptidase</fullName>
        <ecNumber evidence="6">3.4.16.-</ecNumber>
    </recommendedName>
</protein>
<dbReference type="SUPFAM" id="SSF53474">
    <property type="entry name" value="alpha/beta-Hydrolases"/>
    <property type="match status" value="1"/>
</dbReference>
<dbReference type="InterPro" id="IPR001563">
    <property type="entry name" value="Peptidase_S10"/>
</dbReference>
<name>A0AAE0WIB0_9PEZI</name>
<comment type="caution">
    <text evidence="7">The sequence shown here is derived from an EMBL/GenBank/DDBJ whole genome shotgun (WGS) entry which is preliminary data.</text>
</comment>
<feature type="signal peptide" evidence="6">
    <location>
        <begin position="1"/>
        <end position="19"/>
    </location>
</feature>
<evidence type="ECO:0000313" key="7">
    <source>
        <dbReference type="EMBL" id="KAK3670240.1"/>
    </source>
</evidence>
<organism evidence="7 8">
    <name type="scientific">Recurvomyces mirabilis</name>
    <dbReference type="NCBI Taxonomy" id="574656"/>
    <lineage>
        <taxon>Eukaryota</taxon>
        <taxon>Fungi</taxon>
        <taxon>Dikarya</taxon>
        <taxon>Ascomycota</taxon>
        <taxon>Pezizomycotina</taxon>
        <taxon>Dothideomycetes</taxon>
        <taxon>Dothideomycetidae</taxon>
        <taxon>Mycosphaerellales</taxon>
        <taxon>Teratosphaeriaceae</taxon>
        <taxon>Recurvomyces</taxon>
    </lineage>
</organism>
<dbReference type="EC" id="3.4.16.-" evidence="6"/>
<evidence type="ECO:0000256" key="6">
    <source>
        <dbReference type="RuleBase" id="RU361156"/>
    </source>
</evidence>
<keyword evidence="6" id="KW-0732">Signal</keyword>
<sequence length="571" mass="61924">MTCRQVIALWSLLATASLSQFVPAPTDLKTTSGNNYTVRYKQVPDGICETTPGVKSSESYSGYVDVDVNQHLFFWFFEARNVDPQNAPVTLWLNGGPGDPSLVGLFSDNGPCWIDYDQNVQYNKYSWNNVSSILYIDQPTQVGLSYSVPVNSYMDPDTGDIVTVPNSSCPDYAPDGSCGTFSNGNVSLTANSTPNAAPSVWKALQGLMGAFPQYARNGVHLSTESYGGHYGPIFAEYIEQQNAAGHGQKINLQSLSVGNGWYDPRIQYPAYYNYTVSPGNTYDFQPYNDTVSAQVYNAFYGKGNCLDQLNDCNARGIDDVCSAADNFCYNVEAIYDTVTGRDEYDIRELSPDPFPYTNFVAYLNTEKVQKAIGAYTNFTYAVTNLGAGTTATAFGTTGDDARELGIVAANQKLLKQGVSILQYAGKGVMSDADYNCNWLGGEAVAAEISAPGWKNAGYQNLTTSDGTVHGVVKQAGNFSFVRVYDAGHSVPFYKPAVALDMFSRMLANTDIATGKQKVTARYLSHGPAKSTYHNGNATIQVDVVDPSCTYDTKTNVPDCPGNGTASSRRRA</sequence>
<gene>
    <name evidence="7" type="ORF">LTR78_009895</name>
</gene>
<evidence type="ECO:0000256" key="3">
    <source>
        <dbReference type="ARBA" id="ARBA00022670"/>
    </source>
</evidence>
<keyword evidence="3 6" id="KW-0645">Protease</keyword>
<dbReference type="InterPro" id="IPR029058">
    <property type="entry name" value="AB_hydrolase_fold"/>
</dbReference>
<dbReference type="InterPro" id="IPR018202">
    <property type="entry name" value="Ser_caboxypep_ser_AS"/>
</dbReference>